<reference evidence="1 2" key="1">
    <citation type="submission" date="2019-04" db="EMBL/GenBank/DDBJ databases">
        <authorList>
            <person name="Van Vliet M D."/>
        </authorList>
    </citation>
    <scope>NUCLEOTIDE SEQUENCE [LARGE SCALE GENOMIC DNA]</scope>
    <source>
        <strain evidence="1 2">F21</strain>
    </source>
</reference>
<keyword evidence="2" id="KW-1185">Reference proteome</keyword>
<accession>A0A6C2UP53</accession>
<dbReference type="AlphaFoldDB" id="A0A6C2UP53"/>
<name>A0A6C2UP53_9BACT</name>
<evidence type="ECO:0000313" key="1">
    <source>
        <dbReference type="EMBL" id="VGO22080.1"/>
    </source>
</evidence>
<organism evidence="1 2">
    <name type="scientific">Pontiella sulfatireligans</name>
    <dbReference type="NCBI Taxonomy" id="2750658"/>
    <lineage>
        <taxon>Bacteria</taxon>
        <taxon>Pseudomonadati</taxon>
        <taxon>Kiritimatiellota</taxon>
        <taxon>Kiritimatiellia</taxon>
        <taxon>Kiritimatiellales</taxon>
        <taxon>Pontiellaceae</taxon>
        <taxon>Pontiella</taxon>
    </lineage>
</organism>
<dbReference type="EMBL" id="CAAHFH010000002">
    <property type="protein sequence ID" value="VGO22080.1"/>
    <property type="molecule type" value="Genomic_DNA"/>
</dbReference>
<evidence type="ECO:0000313" key="2">
    <source>
        <dbReference type="Proteomes" id="UP000346198"/>
    </source>
</evidence>
<proteinExistence type="predicted"/>
<dbReference type="Proteomes" id="UP000346198">
    <property type="component" value="Unassembled WGS sequence"/>
</dbReference>
<gene>
    <name evidence="1" type="ORF">SCARR_04161</name>
</gene>
<sequence length="35" mass="4072">MGGQKYQDQVGFVFLFSVTKFFCQTFPQDESFKEG</sequence>
<protein>
    <submittedName>
        <fullName evidence="1">Uncharacterized protein</fullName>
    </submittedName>
</protein>